<dbReference type="AlphaFoldDB" id="A0AAI8HPU4"/>
<evidence type="ECO:0000313" key="2">
    <source>
        <dbReference type="Proteomes" id="UP000234366"/>
    </source>
</evidence>
<evidence type="ECO:0008006" key="3">
    <source>
        <dbReference type="Google" id="ProtNLM"/>
    </source>
</evidence>
<proteinExistence type="predicted"/>
<keyword evidence="2" id="KW-1185">Reference proteome</keyword>
<dbReference type="InterPro" id="IPR053746">
    <property type="entry name" value="Viral_HT_Connector_Assembly"/>
</dbReference>
<dbReference type="Proteomes" id="UP000234366">
    <property type="component" value="Chromosome"/>
</dbReference>
<name>A0AAI8HPU4_9BACI</name>
<accession>A0AAI8HPU4</accession>
<dbReference type="RefSeq" id="WP_014304503.1">
    <property type="nucleotide sequence ID" value="NZ_CP025001.1"/>
</dbReference>
<sequence length="102" mass="11425">MDVQTVKNMLGIKTDSHDTYLAEVLPLFIDQAKDWCNNSFMVNGDEKLPAGVKLYVAKAIEHNMTPSNLSGRSMGDVSYSYETELPSSITKLLAPYRKLRVI</sequence>
<dbReference type="Gene3D" id="1.10.246.150">
    <property type="match status" value="1"/>
</dbReference>
<protein>
    <recommendedName>
        <fullName evidence="3">Phage head-tail adapter protein</fullName>
    </recommendedName>
</protein>
<dbReference type="KEGG" id="bsia:CWD84_15530"/>
<organism evidence="1 2">
    <name type="scientific">Bacillus siamensis</name>
    <dbReference type="NCBI Taxonomy" id="659243"/>
    <lineage>
        <taxon>Bacteria</taxon>
        <taxon>Bacillati</taxon>
        <taxon>Bacillota</taxon>
        <taxon>Bacilli</taxon>
        <taxon>Bacillales</taxon>
        <taxon>Bacillaceae</taxon>
        <taxon>Bacillus</taxon>
        <taxon>Bacillus amyloliquefaciens group</taxon>
    </lineage>
</organism>
<dbReference type="CDD" id="cd08055">
    <property type="entry name" value="gp15"/>
    <property type="match status" value="1"/>
</dbReference>
<dbReference type="InterPro" id="IPR021146">
    <property type="entry name" value="Phage_gp6-like_head-tail"/>
</dbReference>
<gene>
    <name evidence="1" type="ORF">CWD84_15530</name>
</gene>
<dbReference type="EMBL" id="CP025001">
    <property type="protein sequence ID" value="AUJ78136.1"/>
    <property type="molecule type" value="Genomic_DNA"/>
</dbReference>
<evidence type="ECO:0000313" key="1">
    <source>
        <dbReference type="EMBL" id="AUJ78136.1"/>
    </source>
</evidence>
<reference evidence="1 2" key="1">
    <citation type="submission" date="2017-11" db="EMBL/GenBank/DDBJ databases">
        <title>Genome sequence and genome mining of multiple bioactive secondary metabolites from a deep sea-derived Bacillus siamensis SCSIO 05746.</title>
        <authorList>
            <person name="Pan H.-Q."/>
            <person name="Ju J.-H."/>
        </authorList>
    </citation>
    <scope>NUCLEOTIDE SEQUENCE [LARGE SCALE GENOMIC DNA]</scope>
    <source>
        <strain evidence="1 2">SCSIO 05746</strain>
    </source>
</reference>
<dbReference type="Pfam" id="PF05135">
    <property type="entry name" value="Phage_connect_1"/>
    <property type="match status" value="1"/>
</dbReference>